<accession>A0A409XT76</accession>
<comment type="caution">
    <text evidence="2">The sequence shown here is derived from an EMBL/GenBank/DDBJ whole genome shotgun (WGS) entry which is preliminary data.</text>
</comment>
<evidence type="ECO:0000256" key="1">
    <source>
        <dbReference type="SAM" id="MobiDB-lite"/>
    </source>
</evidence>
<gene>
    <name evidence="2" type="ORF">CVT25_008034</name>
</gene>
<keyword evidence="3" id="KW-1185">Reference proteome</keyword>
<evidence type="ECO:0000313" key="2">
    <source>
        <dbReference type="EMBL" id="PPQ93920.1"/>
    </source>
</evidence>
<sequence>MAPPKSGISTTDSSEEGTLTQNWLTPNLSRQISEDINLGNKDLSNSLFDLLSTLVIDQEEQHGTEMVKTTTNGKKEIAINKPSIFDRDRTKPKSFIQDCYLYVDINDDIYNTD</sequence>
<name>A0A409XT76_PSICY</name>
<dbReference type="InParanoid" id="A0A409XT76"/>
<evidence type="ECO:0000313" key="3">
    <source>
        <dbReference type="Proteomes" id="UP000283269"/>
    </source>
</evidence>
<dbReference type="AlphaFoldDB" id="A0A409XT76"/>
<dbReference type="EMBL" id="NHYD01000560">
    <property type="protein sequence ID" value="PPQ93920.1"/>
    <property type="molecule type" value="Genomic_DNA"/>
</dbReference>
<reference evidence="2 3" key="1">
    <citation type="journal article" date="2018" name="Evol. Lett.">
        <title>Horizontal gene cluster transfer increased hallucinogenic mushroom diversity.</title>
        <authorList>
            <person name="Reynolds H.T."/>
            <person name="Vijayakumar V."/>
            <person name="Gluck-Thaler E."/>
            <person name="Korotkin H.B."/>
            <person name="Matheny P.B."/>
            <person name="Slot J.C."/>
        </authorList>
    </citation>
    <scope>NUCLEOTIDE SEQUENCE [LARGE SCALE GENOMIC DNA]</scope>
    <source>
        <strain evidence="2 3">2631</strain>
    </source>
</reference>
<organism evidence="2 3">
    <name type="scientific">Psilocybe cyanescens</name>
    <dbReference type="NCBI Taxonomy" id="93625"/>
    <lineage>
        <taxon>Eukaryota</taxon>
        <taxon>Fungi</taxon>
        <taxon>Dikarya</taxon>
        <taxon>Basidiomycota</taxon>
        <taxon>Agaricomycotina</taxon>
        <taxon>Agaricomycetes</taxon>
        <taxon>Agaricomycetidae</taxon>
        <taxon>Agaricales</taxon>
        <taxon>Agaricineae</taxon>
        <taxon>Strophariaceae</taxon>
        <taxon>Psilocybe</taxon>
    </lineage>
</organism>
<feature type="region of interest" description="Disordered" evidence="1">
    <location>
        <begin position="1"/>
        <end position="22"/>
    </location>
</feature>
<feature type="compositionally biased region" description="Polar residues" evidence="1">
    <location>
        <begin position="7"/>
        <end position="22"/>
    </location>
</feature>
<dbReference type="Proteomes" id="UP000283269">
    <property type="component" value="Unassembled WGS sequence"/>
</dbReference>
<protein>
    <submittedName>
        <fullName evidence="2">Uncharacterized protein</fullName>
    </submittedName>
</protein>
<dbReference type="OrthoDB" id="3263571at2759"/>
<proteinExistence type="predicted"/>